<dbReference type="Pfam" id="PF00501">
    <property type="entry name" value="AMP-binding"/>
    <property type="match status" value="1"/>
</dbReference>
<dbReference type="InterPro" id="IPR020845">
    <property type="entry name" value="AMP-binding_CS"/>
</dbReference>
<evidence type="ECO:0000313" key="4">
    <source>
        <dbReference type="Proteomes" id="UP000194020"/>
    </source>
</evidence>
<feature type="domain" description="AMP-dependent synthetase/ligase" evidence="1">
    <location>
        <begin position="12"/>
        <end position="369"/>
    </location>
</feature>
<dbReference type="PANTHER" id="PTHR43767:SF10">
    <property type="entry name" value="SURFACTIN SYNTHASE SUBUNIT 1"/>
    <property type="match status" value="1"/>
</dbReference>
<dbReference type="RefSeq" id="WP_094109845.1">
    <property type="nucleotide sequence ID" value="NZ_LUTP01000030.1"/>
</dbReference>
<dbReference type="InterPro" id="IPR045851">
    <property type="entry name" value="AMP-bd_C_sf"/>
</dbReference>
<protein>
    <submittedName>
        <fullName evidence="3">Ligase</fullName>
    </submittedName>
</protein>
<dbReference type="Gene3D" id="3.30.300.30">
    <property type="match status" value="1"/>
</dbReference>
<dbReference type="Proteomes" id="UP000194020">
    <property type="component" value="Unassembled WGS sequence"/>
</dbReference>
<evidence type="ECO:0000313" key="3">
    <source>
        <dbReference type="EMBL" id="OSN04707.1"/>
    </source>
</evidence>
<reference evidence="3 4" key="1">
    <citation type="submission" date="2016-02" db="EMBL/GenBank/DDBJ databases">
        <title>Species-wide whole genome sequencing reveals diversity, host range in Lonsdalea quercina.</title>
        <authorList>
            <person name="Li Y."/>
        </authorList>
    </citation>
    <scope>NUCLEOTIDE SEQUENCE [LARGE SCALE GENOMIC DNA]</scope>
    <source>
        <strain evidence="3 4">LMG 26264</strain>
    </source>
</reference>
<evidence type="ECO:0000259" key="2">
    <source>
        <dbReference type="Pfam" id="PF13193"/>
    </source>
</evidence>
<dbReference type="OrthoDB" id="9803968at2"/>
<dbReference type="PANTHER" id="PTHR43767">
    <property type="entry name" value="LONG-CHAIN-FATTY-ACID--COA LIGASE"/>
    <property type="match status" value="1"/>
</dbReference>
<dbReference type="PROSITE" id="PS00455">
    <property type="entry name" value="AMP_BINDING"/>
    <property type="match status" value="1"/>
</dbReference>
<dbReference type="InterPro" id="IPR000873">
    <property type="entry name" value="AMP-dep_synth/lig_dom"/>
</dbReference>
<accession>A0A1X3RSA0</accession>
<dbReference type="InterPro" id="IPR042099">
    <property type="entry name" value="ANL_N_sf"/>
</dbReference>
<organism evidence="3 4">
    <name type="scientific">Lonsdalea iberica</name>
    <dbReference type="NCBI Taxonomy" id="1082703"/>
    <lineage>
        <taxon>Bacteria</taxon>
        <taxon>Pseudomonadati</taxon>
        <taxon>Pseudomonadota</taxon>
        <taxon>Gammaproteobacteria</taxon>
        <taxon>Enterobacterales</taxon>
        <taxon>Pectobacteriaceae</taxon>
        <taxon>Lonsdalea</taxon>
    </lineage>
</organism>
<comment type="caution">
    <text evidence="3">The sequence shown here is derived from an EMBL/GenBank/DDBJ whole genome shotgun (WGS) entry which is preliminary data.</text>
</comment>
<dbReference type="Pfam" id="PF13193">
    <property type="entry name" value="AMP-binding_C"/>
    <property type="match status" value="1"/>
</dbReference>
<name>A0A1X3RSA0_9GAMM</name>
<sequence>MAVFATFKKLAVSHSTETVVISHNQNITFSALLALSEKIAASLEKDGIKKGDRVAVHMGNRLELLAIYYACLKIGVVFVPLNLKLSANEINILVQQSGARLYIGDAARFYEMGQGIESCFSIETIWVINLNPRDETDHIRSWDYAISDAKLRDSDERLPDDIASIFYTSGTTGQPKGIVYSQQTLVDALNLTQATINPTDKILDSKKSVIVSLVDLTSPWSVLITLAAIQKGCVVLLLPESNIIQFFDILKKKKLAWIAGTPSNFQAILNASEKQNTPFDLSDTVCVVGGDVCGTELSQHFLLHCGSRLQSSYGQTELGGPVMFHHDLCALNEPSIGWPLPSVKFKVESTQSDKGELFILTPAKALGIWNGTGIDRFPPERWIATGDIVRQDTDGNFIFIGRKKEQIKIEGYPVYPIEIEQALIQHPDISAAVAFSIPDTFSGERIVALVQTTSDSIPGAKYLSAFLSQYIANYKQPSEYIVVQDIAVATIGKISRRKLSTQYEQLKDQAVKHTTL</sequence>
<feature type="domain" description="AMP-binding enzyme C-terminal" evidence="2">
    <location>
        <begin position="418"/>
        <end position="487"/>
    </location>
</feature>
<dbReference type="EMBL" id="LUTP01000030">
    <property type="protein sequence ID" value="OSN04707.1"/>
    <property type="molecule type" value="Genomic_DNA"/>
</dbReference>
<dbReference type="InterPro" id="IPR050237">
    <property type="entry name" value="ATP-dep_AMP-bd_enzyme"/>
</dbReference>
<proteinExistence type="predicted"/>
<evidence type="ECO:0000259" key="1">
    <source>
        <dbReference type="Pfam" id="PF00501"/>
    </source>
</evidence>
<dbReference type="SUPFAM" id="SSF56801">
    <property type="entry name" value="Acetyl-CoA synthetase-like"/>
    <property type="match status" value="1"/>
</dbReference>
<dbReference type="InterPro" id="IPR025110">
    <property type="entry name" value="AMP-bd_C"/>
</dbReference>
<dbReference type="GO" id="GO:0016877">
    <property type="term" value="F:ligase activity, forming carbon-sulfur bonds"/>
    <property type="evidence" value="ECO:0007669"/>
    <property type="project" value="UniProtKB-ARBA"/>
</dbReference>
<dbReference type="AlphaFoldDB" id="A0A1X3RSA0"/>
<gene>
    <name evidence="3" type="ORF">AU511_11980</name>
</gene>
<keyword evidence="3" id="KW-0436">Ligase</keyword>
<dbReference type="Gene3D" id="3.40.50.12780">
    <property type="entry name" value="N-terminal domain of ligase-like"/>
    <property type="match status" value="1"/>
</dbReference>